<reference evidence="3" key="1">
    <citation type="submission" date="2016-10" db="EMBL/GenBank/DDBJ databases">
        <title>Comparative genomics uncovers the prolific and rare metabolic potential of the cyanobacterial genus Moorea.</title>
        <authorList>
            <person name="Leao T."/>
            <person name="Castelao G."/>
            <person name="Korobeynikov A."/>
            <person name="Monroe E.A."/>
            <person name="Podell S."/>
            <person name="Glukhov E."/>
            <person name="Allen E."/>
            <person name="Gerwick W.H."/>
            <person name="Gerwick L."/>
        </authorList>
    </citation>
    <scope>NUCLEOTIDE SEQUENCE [LARGE SCALE GENOMIC DNA]</scope>
    <source>
        <strain evidence="3">PAL-8-15-08-1</strain>
    </source>
</reference>
<dbReference type="InterPro" id="IPR003615">
    <property type="entry name" value="HNH_nuc"/>
</dbReference>
<dbReference type="EMBL" id="CP017599">
    <property type="protein sequence ID" value="AOX02742.1"/>
    <property type="molecule type" value="Genomic_DNA"/>
</dbReference>
<keyword evidence="2" id="KW-0255">Endonuclease</keyword>
<name>A0A1D8TYL6_9CYAN</name>
<dbReference type="PANTHER" id="PTHR33877:SF1">
    <property type="entry name" value="TYPE IV METHYL-DIRECTED RESTRICTION ENZYME ECOKMCRA"/>
    <property type="match status" value="1"/>
</dbReference>
<organism evidence="2 3">
    <name type="scientific">Moorena producens PAL-8-15-08-1</name>
    <dbReference type="NCBI Taxonomy" id="1458985"/>
    <lineage>
        <taxon>Bacteria</taxon>
        <taxon>Bacillati</taxon>
        <taxon>Cyanobacteriota</taxon>
        <taxon>Cyanophyceae</taxon>
        <taxon>Coleofasciculales</taxon>
        <taxon>Coleofasciculaceae</taxon>
        <taxon>Moorena</taxon>
    </lineage>
</organism>
<dbReference type="SMART" id="SM00507">
    <property type="entry name" value="HNHc"/>
    <property type="match status" value="1"/>
</dbReference>
<dbReference type="GO" id="GO:0008270">
    <property type="term" value="F:zinc ion binding"/>
    <property type="evidence" value="ECO:0007669"/>
    <property type="project" value="InterPro"/>
</dbReference>
<keyword evidence="2" id="KW-0540">Nuclease</keyword>
<dbReference type="KEGG" id="mpro:BJP34_27820"/>
<dbReference type="GO" id="GO:0003676">
    <property type="term" value="F:nucleic acid binding"/>
    <property type="evidence" value="ECO:0007669"/>
    <property type="project" value="InterPro"/>
</dbReference>
<dbReference type="InterPro" id="IPR025938">
    <property type="entry name" value="RRXRR_dom"/>
</dbReference>
<dbReference type="AlphaFoldDB" id="A0A1D8TYL6"/>
<dbReference type="Proteomes" id="UP000177870">
    <property type="component" value="Chromosome"/>
</dbReference>
<dbReference type="OrthoDB" id="9802901at2"/>
<evidence type="ECO:0000313" key="3">
    <source>
        <dbReference type="Proteomes" id="UP000177870"/>
    </source>
</evidence>
<dbReference type="Pfam" id="PF14239">
    <property type="entry name" value="RRXRR"/>
    <property type="match status" value="1"/>
</dbReference>
<dbReference type="GO" id="GO:0004519">
    <property type="term" value="F:endonuclease activity"/>
    <property type="evidence" value="ECO:0007669"/>
    <property type="project" value="UniProtKB-KW"/>
</dbReference>
<dbReference type="InterPro" id="IPR002711">
    <property type="entry name" value="HNH"/>
</dbReference>
<keyword evidence="2" id="KW-0378">Hydrolase</keyword>
<evidence type="ECO:0000313" key="2">
    <source>
        <dbReference type="EMBL" id="AOX02742.1"/>
    </source>
</evidence>
<dbReference type="InterPro" id="IPR047693">
    <property type="entry name" value="RNA-guided_IscB-like"/>
</dbReference>
<proteinExistence type="predicted"/>
<feature type="domain" description="HNH nuclease" evidence="1">
    <location>
        <begin position="182"/>
        <end position="233"/>
    </location>
</feature>
<gene>
    <name evidence="2" type="ORF">BJP34_27820</name>
</gene>
<dbReference type="NCBIfam" id="NF040563">
    <property type="entry name" value="guided_IscB"/>
    <property type="match status" value="1"/>
</dbReference>
<dbReference type="PANTHER" id="PTHR33877">
    <property type="entry name" value="SLL1193 PROTEIN"/>
    <property type="match status" value="1"/>
</dbReference>
<dbReference type="Gene3D" id="1.10.30.50">
    <property type="match status" value="1"/>
</dbReference>
<dbReference type="CDD" id="cd00085">
    <property type="entry name" value="HNHc"/>
    <property type="match status" value="1"/>
</dbReference>
<dbReference type="RefSeq" id="WP_070395143.1">
    <property type="nucleotide sequence ID" value="NZ_CP017599.1"/>
</dbReference>
<dbReference type="Pfam" id="PF01844">
    <property type="entry name" value="HNH"/>
    <property type="match status" value="1"/>
</dbReference>
<accession>A0A1D8TYL6</accession>
<dbReference type="InterPro" id="IPR052892">
    <property type="entry name" value="NA-targeting_endonuclease"/>
</dbReference>
<sequence>MRVFVLNKNRQPLDPCKPARARILLSTGKAKVYRRYPFTIILTEEIEEPITHTHQLKIDPGAKTSGLAIVQNSRVVWGGELNHRGFQIRDALTSRRQLRRARRNRKTRYRKPRFLNRPWSEGWLAPSLMSRVYNILTWVKKLTRLCPITGISQELVRFDTQKLQNPEISGIEYQQGTLYGYELREYLLEKWNRKCAYCGTTDTQLEIEHIKPKSKGGSDRISNLAIACHSCNQAKSNQEVEHFLSGKPDVLRRVKAQAKRPLADAAAVNATRWKLYHELKSIGLPVEVGSGGLTKFNRCRQNLPKTHWLDAANVGKIETLVIEVTHPLIITAKGHGTRQLCRTNKYGFPIRYCSRTKVHKGFQTGDIVRAVVTKGKKIGTYVGRVATRKSGSFNISTKSGLVQGISHKYCQFIHRKDGYAYTI</sequence>
<evidence type="ECO:0000259" key="1">
    <source>
        <dbReference type="SMART" id="SM00507"/>
    </source>
</evidence>
<protein>
    <submittedName>
        <fullName evidence="2">HNH endonuclease</fullName>
    </submittedName>
</protein>